<sequence>MSVRLVTPTQVDPGQGRPRQITKRPPRPDEAISITTQARERELKRSRVGDQENISASPNKKHWKV</sequence>
<feature type="region of interest" description="Disordered" evidence="1">
    <location>
        <begin position="1"/>
        <end position="65"/>
    </location>
</feature>
<organism evidence="2 3">
    <name type="scientific">Ceriporiopsis subvermispora (strain B)</name>
    <name type="common">White-rot fungus</name>
    <name type="synonym">Gelatoporia subvermispora</name>
    <dbReference type="NCBI Taxonomy" id="914234"/>
    <lineage>
        <taxon>Eukaryota</taxon>
        <taxon>Fungi</taxon>
        <taxon>Dikarya</taxon>
        <taxon>Basidiomycota</taxon>
        <taxon>Agaricomycotina</taxon>
        <taxon>Agaricomycetes</taxon>
        <taxon>Polyporales</taxon>
        <taxon>Gelatoporiaceae</taxon>
        <taxon>Gelatoporia</taxon>
    </lineage>
</organism>
<reference evidence="2 3" key="1">
    <citation type="journal article" date="2012" name="Proc. Natl. Acad. Sci. U.S.A.">
        <title>Comparative genomics of Ceriporiopsis subvermispora and Phanerochaete chrysosporium provide insight into selective ligninolysis.</title>
        <authorList>
            <person name="Fernandez-Fueyo E."/>
            <person name="Ruiz-Duenas F.J."/>
            <person name="Ferreira P."/>
            <person name="Floudas D."/>
            <person name="Hibbett D.S."/>
            <person name="Canessa P."/>
            <person name="Larrondo L.F."/>
            <person name="James T.Y."/>
            <person name="Seelenfreund D."/>
            <person name="Lobos S."/>
            <person name="Polanco R."/>
            <person name="Tello M."/>
            <person name="Honda Y."/>
            <person name="Watanabe T."/>
            <person name="Watanabe T."/>
            <person name="Ryu J.S."/>
            <person name="Kubicek C.P."/>
            <person name="Schmoll M."/>
            <person name="Gaskell J."/>
            <person name="Hammel K.E."/>
            <person name="St John F.J."/>
            <person name="Vanden Wymelenberg A."/>
            <person name="Sabat G."/>
            <person name="Splinter BonDurant S."/>
            <person name="Syed K."/>
            <person name="Yadav J.S."/>
            <person name="Doddapaneni H."/>
            <person name="Subramanian V."/>
            <person name="Lavin J.L."/>
            <person name="Oguiza J.A."/>
            <person name="Perez G."/>
            <person name="Pisabarro A.G."/>
            <person name="Ramirez L."/>
            <person name="Santoyo F."/>
            <person name="Master E."/>
            <person name="Coutinho P.M."/>
            <person name="Henrissat B."/>
            <person name="Lombard V."/>
            <person name="Magnuson J.K."/>
            <person name="Kuees U."/>
            <person name="Hori C."/>
            <person name="Igarashi K."/>
            <person name="Samejima M."/>
            <person name="Held B.W."/>
            <person name="Barry K.W."/>
            <person name="LaButti K.M."/>
            <person name="Lapidus A."/>
            <person name="Lindquist E.A."/>
            <person name="Lucas S.M."/>
            <person name="Riley R."/>
            <person name="Salamov A.A."/>
            <person name="Hoffmeister D."/>
            <person name="Schwenk D."/>
            <person name="Hadar Y."/>
            <person name="Yarden O."/>
            <person name="de Vries R.P."/>
            <person name="Wiebenga A."/>
            <person name="Stenlid J."/>
            <person name="Eastwood D."/>
            <person name="Grigoriev I.V."/>
            <person name="Berka R.M."/>
            <person name="Blanchette R.A."/>
            <person name="Kersten P."/>
            <person name="Martinez A.T."/>
            <person name="Vicuna R."/>
            <person name="Cullen D."/>
        </authorList>
    </citation>
    <scope>NUCLEOTIDE SEQUENCE [LARGE SCALE GENOMIC DNA]</scope>
    <source>
        <strain evidence="2 3">B</strain>
    </source>
</reference>
<evidence type="ECO:0000313" key="3">
    <source>
        <dbReference type="Proteomes" id="UP000016930"/>
    </source>
</evidence>
<dbReference type="Proteomes" id="UP000016930">
    <property type="component" value="Unassembled WGS sequence"/>
</dbReference>
<protein>
    <submittedName>
        <fullName evidence="2">Uncharacterized protein</fullName>
    </submittedName>
</protein>
<feature type="compositionally biased region" description="Basic and acidic residues" evidence="1">
    <location>
        <begin position="38"/>
        <end position="50"/>
    </location>
</feature>
<evidence type="ECO:0000256" key="1">
    <source>
        <dbReference type="SAM" id="MobiDB-lite"/>
    </source>
</evidence>
<dbReference type="AlphaFoldDB" id="M2QSF2"/>
<accession>M2QSF2</accession>
<keyword evidence="3" id="KW-1185">Reference proteome</keyword>
<name>M2QSF2_CERS8</name>
<dbReference type="HOGENOM" id="CLU_2849491_0_0_1"/>
<dbReference type="EMBL" id="KB445801">
    <property type="protein sequence ID" value="EMD34960.1"/>
    <property type="molecule type" value="Genomic_DNA"/>
</dbReference>
<proteinExistence type="predicted"/>
<gene>
    <name evidence="2" type="ORF">CERSUDRAFT_96875</name>
</gene>
<evidence type="ECO:0000313" key="2">
    <source>
        <dbReference type="EMBL" id="EMD34960.1"/>
    </source>
</evidence>